<keyword evidence="3" id="KW-1185">Reference proteome</keyword>
<dbReference type="Gene3D" id="3.30.470.20">
    <property type="entry name" value="ATP-grasp fold, B domain"/>
    <property type="match status" value="1"/>
</dbReference>
<name>A0AAU9IZL8_9CILI</name>
<gene>
    <name evidence="2" type="ORF">BSTOLATCC_MIC20952</name>
</gene>
<feature type="compositionally biased region" description="Polar residues" evidence="1">
    <location>
        <begin position="154"/>
        <end position="168"/>
    </location>
</feature>
<evidence type="ECO:0008006" key="4">
    <source>
        <dbReference type="Google" id="ProtNLM"/>
    </source>
</evidence>
<accession>A0AAU9IZL8</accession>
<feature type="region of interest" description="Disordered" evidence="1">
    <location>
        <begin position="148"/>
        <end position="168"/>
    </location>
</feature>
<reference evidence="2" key="1">
    <citation type="submission" date="2021-09" db="EMBL/GenBank/DDBJ databases">
        <authorList>
            <consortium name="AG Swart"/>
            <person name="Singh M."/>
            <person name="Singh A."/>
            <person name="Seah K."/>
            <person name="Emmerich C."/>
        </authorList>
    </citation>
    <scope>NUCLEOTIDE SEQUENCE</scope>
    <source>
        <strain evidence="2">ATCC30299</strain>
    </source>
</reference>
<dbReference type="SUPFAM" id="SSF56059">
    <property type="entry name" value="Glutathione synthetase ATP-binding domain-like"/>
    <property type="match status" value="1"/>
</dbReference>
<dbReference type="PROSITE" id="PS51221">
    <property type="entry name" value="TTL"/>
    <property type="match status" value="1"/>
</dbReference>
<protein>
    <recommendedName>
        <fullName evidence="4">Tubulin-tyrosine ligase</fullName>
    </recommendedName>
</protein>
<sequence length="641" mass="74384">MDQNHELVSKTTILSLKVRPQSVSKNERQGKRYSDNGSELAKRKLLDFDSNEKIVTPYRLQRHSVLGTNFETLILQPPVETMFWTVSNNEKTKFFYDSSSHEAQALDYSYIRRPIESLYAKQTKGDKSIYNKVLSNYHDISVEGMQSPKHSRAQKLSQKQAKPSISQSKFNSQIITKVRQISKQIQDAKEILFHSWIKLIQASNGYESLNQGHVYKYFIGKGNNSALVDRLMKQRWWWIRVDSPTNANFIWTQLKQPLVLEKMSTCNNYSKIVDSTPSATSILPKFNAENLENELGYHKITNSRSYTKLNIISLLCGNDEIIHNHLPDNGNLGLKKKLFKNLSKYYHSKGVSVFDHIPLTFHIEKGLDDDNLRLFENSYTPGSLWIVKPGENTNRGNGILVSSDLTEIRNLIYKNEGSRTYIIQKYIENPLLVNKRKFDIRCYALITGIEGQIQGYFYKEGYLRTSSKEFSLKNYDKYVHLTNDAIQNKSEDYGRYESGNKLSYAEFQRYLNANYSGTDFYTDILPQIEKLIFDSIAATYQILNLQKKKQTFEVFGYDFMIDQQFKVWLIEANTNPCLELSGSYLAKLIPEMLDNALRIALDPLFPPFVNHKKYKTYVQECNLKNDFTLIFSSTKMSQWIN</sequence>
<comment type="caution">
    <text evidence="2">The sequence shown here is derived from an EMBL/GenBank/DDBJ whole genome shotgun (WGS) entry which is preliminary data.</text>
</comment>
<dbReference type="InterPro" id="IPR004344">
    <property type="entry name" value="TTL/TTLL_fam"/>
</dbReference>
<dbReference type="AlphaFoldDB" id="A0AAU9IZL8"/>
<dbReference type="EMBL" id="CAJZBQ010000020">
    <property type="protein sequence ID" value="CAG9318479.1"/>
    <property type="molecule type" value="Genomic_DNA"/>
</dbReference>
<organism evidence="2 3">
    <name type="scientific">Blepharisma stoltei</name>
    <dbReference type="NCBI Taxonomy" id="1481888"/>
    <lineage>
        <taxon>Eukaryota</taxon>
        <taxon>Sar</taxon>
        <taxon>Alveolata</taxon>
        <taxon>Ciliophora</taxon>
        <taxon>Postciliodesmatophora</taxon>
        <taxon>Heterotrichea</taxon>
        <taxon>Heterotrichida</taxon>
        <taxon>Blepharismidae</taxon>
        <taxon>Blepharisma</taxon>
    </lineage>
</organism>
<proteinExistence type="predicted"/>
<evidence type="ECO:0000256" key="1">
    <source>
        <dbReference type="SAM" id="MobiDB-lite"/>
    </source>
</evidence>
<evidence type="ECO:0000313" key="2">
    <source>
        <dbReference type="EMBL" id="CAG9318479.1"/>
    </source>
</evidence>
<evidence type="ECO:0000313" key="3">
    <source>
        <dbReference type="Proteomes" id="UP001162131"/>
    </source>
</evidence>
<dbReference type="PANTHER" id="PTHR46069">
    <property type="entry name" value="TUBULIN TYROSINE LIGASE"/>
    <property type="match status" value="1"/>
</dbReference>
<dbReference type="Pfam" id="PF03133">
    <property type="entry name" value="TTL"/>
    <property type="match status" value="1"/>
</dbReference>
<dbReference type="Proteomes" id="UP001162131">
    <property type="component" value="Unassembled WGS sequence"/>
</dbReference>
<dbReference type="PANTHER" id="PTHR46069:SF1">
    <property type="entry name" value="CHROMOSOME UNDETERMINED SCAFFOLD_125, WHOLE GENOME SHOTGUN SEQUENCE"/>
    <property type="match status" value="1"/>
</dbReference>